<proteinExistence type="predicted"/>
<comment type="caution">
    <text evidence="2">The sequence shown here is derived from an EMBL/GenBank/DDBJ whole genome shotgun (WGS) entry which is preliminary data.</text>
</comment>
<feature type="compositionally biased region" description="Basic residues" evidence="1">
    <location>
        <begin position="1"/>
        <end position="15"/>
    </location>
</feature>
<dbReference type="Proteomes" id="UP000623467">
    <property type="component" value="Unassembled WGS sequence"/>
</dbReference>
<dbReference type="AlphaFoldDB" id="A0A8H6XPQ7"/>
<evidence type="ECO:0000313" key="3">
    <source>
        <dbReference type="Proteomes" id="UP000623467"/>
    </source>
</evidence>
<protein>
    <submittedName>
        <fullName evidence="2">Uncharacterized protein</fullName>
    </submittedName>
</protein>
<feature type="region of interest" description="Disordered" evidence="1">
    <location>
        <begin position="1"/>
        <end position="20"/>
    </location>
</feature>
<organism evidence="2 3">
    <name type="scientific">Mycena sanguinolenta</name>
    <dbReference type="NCBI Taxonomy" id="230812"/>
    <lineage>
        <taxon>Eukaryota</taxon>
        <taxon>Fungi</taxon>
        <taxon>Dikarya</taxon>
        <taxon>Basidiomycota</taxon>
        <taxon>Agaricomycotina</taxon>
        <taxon>Agaricomycetes</taxon>
        <taxon>Agaricomycetidae</taxon>
        <taxon>Agaricales</taxon>
        <taxon>Marasmiineae</taxon>
        <taxon>Mycenaceae</taxon>
        <taxon>Mycena</taxon>
    </lineage>
</organism>
<reference evidence="2" key="1">
    <citation type="submission" date="2020-05" db="EMBL/GenBank/DDBJ databases">
        <title>Mycena genomes resolve the evolution of fungal bioluminescence.</title>
        <authorList>
            <person name="Tsai I.J."/>
        </authorList>
    </citation>
    <scope>NUCLEOTIDE SEQUENCE</scope>
    <source>
        <strain evidence="2">160909Yilan</strain>
    </source>
</reference>
<name>A0A8H6XPQ7_9AGAR</name>
<accession>A0A8H6XPQ7</accession>
<dbReference type="EMBL" id="JACAZH010000020">
    <property type="protein sequence ID" value="KAF7345203.1"/>
    <property type="molecule type" value="Genomic_DNA"/>
</dbReference>
<dbReference type="OrthoDB" id="2850406at2759"/>
<evidence type="ECO:0000256" key="1">
    <source>
        <dbReference type="SAM" id="MobiDB-lite"/>
    </source>
</evidence>
<gene>
    <name evidence="2" type="ORF">MSAN_01896800</name>
</gene>
<evidence type="ECO:0000313" key="2">
    <source>
        <dbReference type="EMBL" id="KAF7345203.1"/>
    </source>
</evidence>
<sequence length="292" mass="33818">MGRRPSRRGRSRPKYHASSYVSTRRHMSDRTWRGIPRAGLEIGLVYPVFSWKRTFFSKFRWRGGADAASAITKQQHTSPILYTMRPLPPLQPETEIAVQQSSAHAAAWAAEAEEERISTREARMNQILQDWVDCGFDWFSPEYVVEEVTAEHDRRMAFQTFLHYGRLRLAKIMRAHIRRYKHLRYLHELVHPPFQCELPEVLEDWEDVGVLVGVLRRVHEMVHPPFSHPHFREDPALLCWRLGIDISRGRGWGGGGWGSGGWGSDGWETGENLTQADYEISPIFPIKPLPQL</sequence>
<keyword evidence="3" id="KW-1185">Reference proteome</keyword>